<dbReference type="EMBL" id="CP025197">
    <property type="protein sequence ID" value="AUG56379.1"/>
    <property type="molecule type" value="Genomic_DNA"/>
</dbReference>
<organism evidence="1 2">
    <name type="scientific">Acetivibrio saccincola</name>
    <dbReference type="NCBI Taxonomy" id="1677857"/>
    <lineage>
        <taxon>Bacteria</taxon>
        <taxon>Bacillati</taxon>
        <taxon>Bacillota</taxon>
        <taxon>Clostridia</taxon>
        <taxon>Eubacteriales</taxon>
        <taxon>Oscillospiraceae</taxon>
        <taxon>Acetivibrio</taxon>
    </lineage>
</organism>
<evidence type="ECO:0000313" key="2">
    <source>
        <dbReference type="Proteomes" id="UP000233534"/>
    </source>
</evidence>
<proteinExistence type="predicted"/>
<protein>
    <submittedName>
        <fullName evidence="1">Uncharacterized protein</fullName>
    </submittedName>
</protein>
<name>A0A2K9DZ00_9FIRM</name>
<accession>A0A2K9DZ00</accession>
<reference evidence="1 2" key="1">
    <citation type="submission" date="2017-12" db="EMBL/GenBank/DDBJ databases">
        <title>Complete genome sequence of Herbivorax saccincola GGR1, a novel Cellulosome-producing hydrolytic bacterium in a thermophilic biogas plant, established by Illumina and Nanopore MinION sequencing.</title>
        <authorList>
            <person name="Pechtl A."/>
            <person name="Ruckert C."/>
            <person name="Koeck D.E."/>
            <person name="Maus I."/>
            <person name="Winkler A."/>
            <person name="Kalinowski J."/>
            <person name="Puhler A."/>
            <person name="Schwarz W.W."/>
            <person name="Zverlov V.V."/>
            <person name="Schluter A."/>
            <person name="Liebl W."/>
        </authorList>
    </citation>
    <scope>NUCLEOTIDE SEQUENCE [LARGE SCALE GENOMIC DNA]</scope>
    <source>
        <strain evidence="2">SR1</strain>
    </source>
</reference>
<dbReference type="AlphaFoldDB" id="A0A2K9DZ00"/>
<dbReference type="Proteomes" id="UP000233534">
    <property type="component" value="Chromosome"/>
</dbReference>
<evidence type="ECO:0000313" key="1">
    <source>
        <dbReference type="EMBL" id="AUG56379.1"/>
    </source>
</evidence>
<gene>
    <name evidence="1" type="ORF">HVS_02110</name>
</gene>
<sequence length="63" mass="7246">MPAIRIFEKDGVIYSLDNRRLYAFKEAGIDNINYVWATPEEIANEAWKMTTNNGGVTIRVRGR</sequence>
<keyword evidence="2" id="KW-1185">Reference proteome</keyword>
<dbReference type="KEGG" id="hsc:HVS_02110"/>